<accession>A0A919SY88</accession>
<dbReference type="GO" id="GO:0071949">
    <property type="term" value="F:FAD binding"/>
    <property type="evidence" value="ECO:0007669"/>
    <property type="project" value="InterPro"/>
</dbReference>
<keyword evidence="2" id="KW-0274">FAD</keyword>
<dbReference type="PRINTS" id="PR00420">
    <property type="entry name" value="RNGMNOXGNASE"/>
</dbReference>
<evidence type="ECO:0000313" key="5">
    <source>
        <dbReference type="Proteomes" id="UP000680865"/>
    </source>
</evidence>
<dbReference type="Proteomes" id="UP000680865">
    <property type="component" value="Unassembled WGS sequence"/>
</dbReference>
<gene>
    <name evidence="4" type="primary">pobA_3</name>
    <name evidence="4" type="ORF">Aco04nite_67940</name>
</gene>
<dbReference type="InterPro" id="IPR002938">
    <property type="entry name" value="FAD-bd"/>
</dbReference>
<dbReference type="InterPro" id="IPR036188">
    <property type="entry name" value="FAD/NAD-bd_sf"/>
</dbReference>
<dbReference type="NCBIfam" id="NF006091">
    <property type="entry name" value="PRK08243.1"/>
    <property type="match status" value="1"/>
</dbReference>
<dbReference type="Gene3D" id="3.50.50.60">
    <property type="entry name" value="FAD/NAD(P)-binding domain"/>
    <property type="match status" value="1"/>
</dbReference>
<dbReference type="InterPro" id="IPR050641">
    <property type="entry name" value="RIFMO-like"/>
</dbReference>
<feature type="domain" description="FAD-binding" evidence="3">
    <location>
        <begin position="2"/>
        <end position="333"/>
    </location>
</feature>
<dbReference type="Pfam" id="PF01494">
    <property type="entry name" value="FAD_binding_3"/>
    <property type="match status" value="1"/>
</dbReference>
<dbReference type="AlphaFoldDB" id="A0A919SY88"/>
<dbReference type="SUPFAM" id="SSF54373">
    <property type="entry name" value="FAD-linked reductases, C-terminal domain"/>
    <property type="match status" value="1"/>
</dbReference>
<evidence type="ECO:0000256" key="1">
    <source>
        <dbReference type="ARBA" id="ARBA00022630"/>
    </source>
</evidence>
<evidence type="ECO:0000256" key="2">
    <source>
        <dbReference type="ARBA" id="ARBA00022827"/>
    </source>
</evidence>
<evidence type="ECO:0000259" key="3">
    <source>
        <dbReference type="Pfam" id="PF01494"/>
    </source>
</evidence>
<comment type="caution">
    <text evidence="4">The sequence shown here is derived from an EMBL/GenBank/DDBJ whole genome shotgun (WGS) entry which is preliminary data.</text>
</comment>
<dbReference type="PANTHER" id="PTHR43004:SF3">
    <property type="entry name" value="P-HYDROXYBENZOATE HYDROXYLASE"/>
    <property type="match status" value="1"/>
</dbReference>
<proteinExistence type="predicted"/>
<protein>
    <submittedName>
        <fullName evidence="4">4-hydroxybenzoate 3-monooxygenase</fullName>
    </submittedName>
</protein>
<dbReference type="EMBL" id="BOQP01000040">
    <property type="protein sequence ID" value="GIM79909.1"/>
    <property type="molecule type" value="Genomic_DNA"/>
</dbReference>
<sequence length="382" mass="41698">MRTRVGIVGAGPAGLVLARLLERAGIDSVILESRSRAYVEGRVRAGVLEHGTAALLDEFGVGDRMRREGMVHRGIELRFDGAGHRIDLEKLTGRTITVYGQQEVVKDLIAARTQSGLPLHFDAEVTGVDGTTLRYVHEGVTRELQCDFVAGCDGSHGVTAASLPGGAVQRWERDYPFAWLGILARAPAANEELVYAYHERGFALHSMRTPEIVRLYLQVPPGTDPAAWPDGRIWDELRTRLGLALQAGPVLEKSVTPMRSVVTGPMRHGRVFLAGDAAHIVPPTGAKGLNLAVADVRVLAEALVAHYRDGSQQLLDAYSETCLKRVWQVQRFSNWMTSMLHRPGSQDAFGHRLQLAELAYVTGSDAAATTLAENYVGLRKEL</sequence>
<dbReference type="PANTHER" id="PTHR43004">
    <property type="entry name" value="TRK SYSTEM POTASSIUM UPTAKE PROTEIN"/>
    <property type="match status" value="1"/>
</dbReference>
<keyword evidence="5" id="KW-1185">Reference proteome</keyword>
<keyword evidence="1" id="KW-0285">Flavoprotein</keyword>
<organism evidence="4 5">
    <name type="scientific">Winogradskya consettensis</name>
    <dbReference type="NCBI Taxonomy" id="113560"/>
    <lineage>
        <taxon>Bacteria</taxon>
        <taxon>Bacillati</taxon>
        <taxon>Actinomycetota</taxon>
        <taxon>Actinomycetes</taxon>
        <taxon>Micromonosporales</taxon>
        <taxon>Micromonosporaceae</taxon>
        <taxon>Winogradskya</taxon>
    </lineage>
</organism>
<dbReference type="RefSeq" id="WP_213001283.1">
    <property type="nucleotide sequence ID" value="NZ_BAAATW010000030.1"/>
</dbReference>
<dbReference type="Gene3D" id="3.30.9.10">
    <property type="entry name" value="D-Amino Acid Oxidase, subunit A, domain 2"/>
    <property type="match status" value="1"/>
</dbReference>
<evidence type="ECO:0000313" key="4">
    <source>
        <dbReference type="EMBL" id="GIM79909.1"/>
    </source>
</evidence>
<name>A0A919SY88_9ACTN</name>
<dbReference type="GO" id="GO:0016709">
    <property type="term" value="F:oxidoreductase activity, acting on paired donors, with incorporation or reduction of molecular oxygen, NAD(P)H as one donor, and incorporation of one atom of oxygen"/>
    <property type="evidence" value="ECO:0007669"/>
    <property type="project" value="UniProtKB-ARBA"/>
</dbReference>
<reference evidence="4" key="1">
    <citation type="submission" date="2021-03" db="EMBL/GenBank/DDBJ databases">
        <title>Whole genome shotgun sequence of Actinoplanes consettensis NBRC 14913.</title>
        <authorList>
            <person name="Komaki H."/>
            <person name="Tamura T."/>
        </authorList>
    </citation>
    <scope>NUCLEOTIDE SEQUENCE</scope>
    <source>
        <strain evidence="4">NBRC 14913</strain>
    </source>
</reference>
<dbReference type="SUPFAM" id="SSF51905">
    <property type="entry name" value="FAD/NAD(P)-binding domain"/>
    <property type="match status" value="1"/>
</dbReference>